<evidence type="ECO:0000256" key="3">
    <source>
        <dbReference type="ARBA" id="ARBA00013816"/>
    </source>
</evidence>
<dbReference type="FunFam" id="3.30.780.10:FF:000007">
    <property type="entry name" value="Putative eukaryotic translation initiation factor 2d"/>
    <property type="match status" value="1"/>
</dbReference>
<feature type="region of interest" description="Disordered" evidence="10">
    <location>
        <begin position="196"/>
        <end position="217"/>
    </location>
</feature>
<keyword evidence="5 14" id="KW-0648">Protein biosynthesis</keyword>
<dbReference type="GeneID" id="117347252"/>
<evidence type="ECO:0000313" key="13">
    <source>
        <dbReference type="Proteomes" id="UP000515159"/>
    </source>
</evidence>
<dbReference type="InterPro" id="IPR039759">
    <property type="entry name" value="eIF2D_SUI1"/>
</dbReference>
<dbReference type="InterPro" id="IPR036885">
    <property type="entry name" value="SWIB_MDM2_dom_sf"/>
</dbReference>
<dbReference type="InterPro" id="IPR057429">
    <property type="entry name" value="WH_eIF2D"/>
</dbReference>
<dbReference type="RefSeq" id="XP_033773809.1">
    <property type="nucleotide sequence ID" value="XM_033917918.1"/>
</dbReference>
<dbReference type="InterPro" id="IPR048247">
    <property type="entry name" value="eIF2D_N"/>
</dbReference>
<dbReference type="CTD" id="1939"/>
<dbReference type="InterPro" id="IPR041366">
    <property type="entry name" value="Pre-PUA"/>
</dbReference>
<dbReference type="FunCoup" id="A0A6P8NSH0">
    <property type="interactions" value="2996"/>
</dbReference>
<keyword evidence="4" id="KW-0963">Cytoplasm</keyword>
<gene>
    <name evidence="14" type="primary">EIF2D</name>
</gene>
<feature type="domain" description="SUI1" evidence="11">
    <location>
        <begin position="501"/>
        <end position="574"/>
    </location>
</feature>
<dbReference type="InterPro" id="IPR004521">
    <property type="entry name" value="Uncharacterised_CHP00451"/>
</dbReference>
<dbReference type="InParanoid" id="A0A6P8NSH0"/>
<dbReference type="Pfam" id="PF17832">
    <property type="entry name" value="Pre-PUA"/>
    <property type="match status" value="1"/>
</dbReference>
<dbReference type="KEGG" id="gsh:117347252"/>
<dbReference type="InterPro" id="IPR001950">
    <property type="entry name" value="SUI1"/>
</dbReference>
<dbReference type="InterPro" id="IPR036877">
    <property type="entry name" value="SUI1_dom_sf"/>
</dbReference>
<accession>A0A6P8NSH0</accession>
<comment type="similarity">
    <text evidence="2">Belongs to the eIF2D family.</text>
</comment>
<reference evidence="14" key="1">
    <citation type="submission" date="2025-08" db="UniProtKB">
        <authorList>
            <consortium name="RefSeq"/>
        </authorList>
    </citation>
    <scope>IDENTIFICATION</scope>
</reference>
<dbReference type="Gene3D" id="3.10.400.20">
    <property type="match status" value="1"/>
</dbReference>
<keyword evidence="5 14" id="KW-0396">Initiation factor</keyword>
<sequence>MFCKAFRVKSNTVMKGSDRRKLRTDVVTAFPALRSEELSEFIPSKEELNLVKLYTHKGEAVTVYVQNRNPILFEVEGRLYPTVYTLWSYSDLLPAFVTWPPVLQKLAGGADLMLPGVVLPPSGLPQVQQGNICAITLVGNRAPVAVGIATMSTAEMLGAGMKGKGVAVLHTYTDQLWALGEKCLLPIIASLELETTKPGNASEEEERQATCLHDPSPAPCLQNATESLSLKEAENDLMLLPQEDLKNAEDSAMQPPQDDVEEPRSSQELMDELLLQCFFQALKSRVKKLDLPLLTSTFLRNYMFSCCPEGKQMDIKKSSYKKLSKFLQCMQNRKILQVKELSRGVESIVDVDWKHPDIRAFASIPDSACTVQDSEKSKEKTGEQLYHPPDIVPLYGISAKMLPLFQEAGRRKGDVLSCSDVKSCIISYVKSNKLVDEKNKNFVTINPILCDCALEKSEQSDVAKLKWEDLLSRCMERLQPFHQLSFHGQEPMIRKGSLDPIDIIVAQRASNKKVTLIKNLELYGLDPHSVAAVLQQRVQASATVTALPGSKDRAQVQIQGNQVTALGKLLLEEYSLPRKYIQGLEKAPKSNKKK</sequence>
<dbReference type="NCBIfam" id="TIGR00451">
    <property type="entry name" value="unchar_dom_2"/>
    <property type="match status" value="1"/>
</dbReference>
<dbReference type="Pfam" id="PF26291">
    <property type="entry name" value="SWIB_eIF2D"/>
    <property type="match status" value="1"/>
</dbReference>
<evidence type="ECO:0000259" key="11">
    <source>
        <dbReference type="PROSITE" id="PS50296"/>
    </source>
</evidence>
<dbReference type="AlphaFoldDB" id="A0A6P8NSH0"/>
<dbReference type="PROSITE" id="PS50296">
    <property type="entry name" value="SUI1"/>
    <property type="match status" value="1"/>
</dbReference>
<dbReference type="InterPro" id="IPR039757">
    <property type="entry name" value="EIF2D"/>
</dbReference>
<dbReference type="InterPro" id="IPR048248">
    <property type="entry name" value="PUA_eIF2d-like"/>
</dbReference>
<dbReference type="GO" id="GO:0001731">
    <property type="term" value="P:formation of translation preinitiation complex"/>
    <property type="evidence" value="ECO:0007669"/>
    <property type="project" value="InterPro"/>
</dbReference>
<evidence type="ECO:0000313" key="14">
    <source>
        <dbReference type="RefSeq" id="XP_033773809.1"/>
    </source>
</evidence>
<dbReference type="GO" id="GO:0005737">
    <property type="term" value="C:cytoplasm"/>
    <property type="evidence" value="ECO:0007669"/>
    <property type="project" value="UniProtKB-SubCell"/>
</dbReference>
<dbReference type="GO" id="GO:0003723">
    <property type="term" value="F:RNA binding"/>
    <property type="evidence" value="ECO:0007669"/>
    <property type="project" value="InterPro"/>
</dbReference>
<evidence type="ECO:0000256" key="9">
    <source>
        <dbReference type="ARBA" id="ARBA00030186"/>
    </source>
</evidence>
<keyword evidence="7" id="KW-0007">Acetylation</keyword>
<dbReference type="InterPro" id="IPR003121">
    <property type="entry name" value="SWIB_MDM2_domain"/>
</dbReference>
<evidence type="ECO:0000259" key="12">
    <source>
        <dbReference type="PROSITE" id="PS51925"/>
    </source>
</evidence>
<organism evidence="13 14">
    <name type="scientific">Geotrypetes seraphini</name>
    <name type="common">Gaboon caecilian</name>
    <name type="synonym">Caecilia seraphini</name>
    <dbReference type="NCBI Taxonomy" id="260995"/>
    <lineage>
        <taxon>Eukaryota</taxon>
        <taxon>Metazoa</taxon>
        <taxon>Chordata</taxon>
        <taxon>Craniata</taxon>
        <taxon>Vertebrata</taxon>
        <taxon>Euteleostomi</taxon>
        <taxon>Amphibia</taxon>
        <taxon>Gymnophiona</taxon>
        <taxon>Geotrypetes</taxon>
    </lineage>
</organism>
<evidence type="ECO:0000256" key="7">
    <source>
        <dbReference type="ARBA" id="ARBA00022990"/>
    </source>
</evidence>
<dbReference type="PROSITE" id="PS51925">
    <property type="entry name" value="SWIB_MDM2"/>
    <property type="match status" value="1"/>
</dbReference>
<dbReference type="SUPFAM" id="SSF47592">
    <property type="entry name" value="SWIB/MDM2 domain"/>
    <property type="match status" value="1"/>
</dbReference>
<dbReference type="Pfam" id="PF25304">
    <property type="entry name" value="WHD_eIF2D"/>
    <property type="match status" value="1"/>
</dbReference>
<dbReference type="CDD" id="cd11610">
    <property type="entry name" value="eIF2D_N"/>
    <property type="match status" value="1"/>
</dbReference>
<evidence type="ECO:0000256" key="1">
    <source>
        <dbReference type="ARBA" id="ARBA00004496"/>
    </source>
</evidence>
<dbReference type="Pfam" id="PF26292">
    <property type="entry name" value="PUA_elF2D"/>
    <property type="match status" value="1"/>
</dbReference>
<comment type="subcellular location">
    <subcellularLocation>
        <location evidence="1">Cytoplasm</location>
    </subcellularLocation>
</comment>
<dbReference type="FunFam" id="3.10.400.20:FF:000002">
    <property type="entry name" value="Eukaryotic translation initiation factor 2D"/>
    <property type="match status" value="1"/>
</dbReference>
<dbReference type="OrthoDB" id="199771at2759"/>
<name>A0A6P8NSH0_GEOSA</name>
<comment type="function">
    <text evidence="8">Translation initiation factor that is able to deliver tRNA to the P-site of the eukaryotic ribosome in a GTP-independent manner. The binding of Met-tRNA(I) occurs after the AUG codon finds its position in the P-site of 40S ribosomes, the situation that takes place during initiation complex formation on some specific RNAs. Its activity in tRNA binding with 40S subunits does not require the presence of the aminoacyl moiety. Possesses the unique ability to deliver non-Met (elongator) tRNAs into the P-site of the 40S subunit. In addition to its role in initiation, can promote release of deacylated tRNA and mRNA from recycled 40S subunits following ABCE1-mediated dissociation of post-termination ribosomal complexes into subunits.</text>
</comment>
<keyword evidence="13" id="KW-1185">Reference proteome</keyword>
<proteinExistence type="inferred from homology"/>
<dbReference type="Gene3D" id="1.10.245.10">
    <property type="entry name" value="SWIB/MDM2 domain"/>
    <property type="match status" value="1"/>
</dbReference>
<evidence type="ECO:0000256" key="4">
    <source>
        <dbReference type="ARBA" id="ARBA00022490"/>
    </source>
</evidence>
<dbReference type="GO" id="GO:0003743">
    <property type="term" value="F:translation initiation factor activity"/>
    <property type="evidence" value="ECO:0007669"/>
    <property type="project" value="UniProtKB-KW"/>
</dbReference>
<evidence type="ECO:0000256" key="6">
    <source>
        <dbReference type="ARBA" id="ARBA00022553"/>
    </source>
</evidence>
<keyword evidence="6" id="KW-0597">Phosphoprotein</keyword>
<dbReference type="PANTHER" id="PTHR12217">
    <property type="entry name" value="EUKARYOTIC TRANSLATION INITIATION FACTOR 2D"/>
    <property type="match status" value="1"/>
</dbReference>
<dbReference type="PROSITE" id="PS50890">
    <property type="entry name" value="PUA"/>
    <property type="match status" value="1"/>
</dbReference>
<dbReference type="Pfam" id="PF01253">
    <property type="entry name" value="SUI1"/>
    <property type="match status" value="1"/>
</dbReference>
<protein>
    <recommendedName>
        <fullName evidence="3">Eukaryotic translation initiation factor 2D</fullName>
    </recommendedName>
    <alternativeName>
        <fullName evidence="9">Ligatin</fullName>
    </alternativeName>
</protein>
<evidence type="ECO:0000256" key="5">
    <source>
        <dbReference type="ARBA" id="ARBA00022540"/>
    </source>
</evidence>
<dbReference type="InterPro" id="IPR015947">
    <property type="entry name" value="PUA-like_sf"/>
</dbReference>
<dbReference type="SUPFAM" id="SSF88697">
    <property type="entry name" value="PUA domain-like"/>
    <property type="match status" value="1"/>
</dbReference>
<dbReference type="PANTHER" id="PTHR12217:SF4">
    <property type="entry name" value="EUKARYOTIC TRANSLATION INITIATION FACTOR 2D"/>
    <property type="match status" value="1"/>
</dbReference>
<dbReference type="Gene3D" id="3.30.780.10">
    <property type="entry name" value="SUI1-like domain"/>
    <property type="match status" value="1"/>
</dbReference>
<dbReference type="CDD" id="cd21156">
    <property type="entry name" value="PUA_eIF2d-like"/>
    <property type="match status" value="1"/>
</dbReference>
<evidence type="ECO:0000256" key="10">
    <source>
        <dbReference type="SAM" id="MobiDB-lite"/>
    </source>
</evidence>
<dbReference type="Proteomes" id="UP000515159">
    <property type="component" value="Chromosome 13"/>
</dbReference>
<feature type="domain" description="DM2" evidence="12">
    <location>
        <begin position="393"/>
        <end position="477"/>
    </location>
</feature>
<dbReference type="InterPro" id="IPR058886">
    <property type="entry name" value="SWIB_eIF2D"/>
</dbReference>
<dbReference type="CDD" id="cd11608">
    <property type="entry name" value="eIF2D_C"/>
    <property type="match status" value="1"/>
</dbReference>
<dbReference type="SUPFAM" id="SSF55159">
    <property type="entry name" value="eIF1-like"/>
    <property type="match status" value="1"/>
</dbReference>
<evidence type="ECO:0000256" key="2">
    <source>
        <dbReference type="ARBA" id="ARBA00010359"/>
    </source>
</evidence>
<evidence type="ECO:0000256" key="8">
    <source>
        <dbReference type="ARBA" id="ARBA00025522"/>
    </source>
</evidence>